<dbReference type="Gene3D" id="3.40.50.970">
    <property type="match status" value="1"/>
</dbReference>
<dbReference type="Pfam" id="PF02775">
    <property type="entry name" value="TPP_enzyme_C"/>
    <property type="match status" value="1"/>
</dbReference>
<dbReference type="EMBL" id="DWXN01000012">
    <property type="protein sequence ID" value="HJB75482.1"/>
    <property type="molecule type" value="Genomic_DNA"/>
</dbReference>
<reference evidence="3" key="2">
    <citation type="submission" date="2021-04" db="EMBL/GenBank/DDBJ databases">
        <authorList>
            <person name="Gilroy R."/>
        </authorList>
    </citation>
    <scope>NUCLEOTIDE SEQUENCE</scope>
    <source>
        <strain evidence="3">CHK188-16595</strain>
    </source>
</reference>
<keyword evidence="1" id="KW-0560">Oxidoreductase</keyword>
<dbReference type="AlphaFoldDB" id="A0A9D2MIZ3"/>
<evidence type="ECO:0000313" key="3">
    <source>
        <dbReference type="EMBL" id="HJB75482.1"/>
    </source>
</evidence>
<feature type="domain" description="Thiamine pyrophosphate enzyme TPP-binding" evidence="2">
    <location>
        <begin position="50"/>
        <end position="218"/>
    </location>
</feature>
<protein>
    <submittedName>
        <fullName evidence="3">Pyruvate ferredoxin oxidoreductase</fullName>
    </submittedName>
</protein>
<dbReference type="PANTHER" id="PTHR42897:SF2">
    <property type="entry name" value="PYRUVATE SYNTHASE SUBUNIT PORB"/>
    <property type="match status" value="1"/>
</dbReference>
<evidence type="ECO:0000256" key="1">
    <source>
        <dbReference type="ARBA" id="ARBA00023002"/>
    </source>
</evidence>
<keyword evidence="3" id="KW-0670">Pyruvate</keyword>
<comment type="caution">
    <text evidence="3">The sequence shown here is derived from an EMBL/GenBank/DDBJ whole genome shotgun (WGS) entry which is preliminary data.</text>
</comment>
<dbReference type="CDD" id="cd03376">
    <property type="entry name" value="TPP_PFOR_porB_like"/>
    <property type="match status" value="1"/>
</dbReference>
<proteinExistence type="predicted"/>
<organism evidence="3 4">
    <name type="scientific">Candidatus Eubacterium faecale</name>
    <dbReference type="NCBI Taxonomy" id="2838568"/>
    <lineage>
        <taxon>Bacteria</taxon>
        <taxon>Bacillati</taxon>
        <taxon>Bacillota</taxon>
        <taxon>Clostridia</taxon>
        <taxon>Eubacteriales</taxon>
        <taxon>Eubacteriaceae</taxon>
        <taxon>Eubacterium</taxon>
    </lineage>
</organism>
<accession>A0A9D2MIZ3</accession>
<name>A0A9D2MIZ3_9FIRM</name>
<reference evidence="3" key="1">
    <citation type="journal article" date="2021" name="PeerJ">
        <title>Extensive microbial diversity within the chicken gut microbiome revealed by metagenomics and culture.</title>
        <authorList>
            <person name="Gilroy R."/>
            <person name="Ravi A."/>
            <person name="Getino M."/>
            <person name="Pursley I."/>
            <person name="Horton D.L."/>
            <person name="Alikhan N.F."/>
            <person name="Baker D."/>
            <person name="Gharbi K."/>
            <person name="Hall N."/>
            <person name="Watson M."/>
            <person name="Adriaenssens E.M."/>
            <person name="Foster-Nyarko E."/>
            <person name="Jarju S."/>
            <person name="Secka A."/>
            <person name="Antonio M."/>
            <person name="Oren A."/>
            <person name="Chaudhuri R.R."/>
            <person name="La Ragione R."/>
            <person name="Hildebrand F."/>
            <person name="Pallen M.J."/>
        </authorList>
    </citation>
    <scope>NUCLEOTIDE SEQUENCE</scope>
    <source>
        <strain evidence="3">CHK188-16595</strain>
    </source>
</reference>
<dbReference type="SUPFAM" id="SSF52518">
    <property type="entry name" value="Thiamin diphosphate-binding fold (THDP-binding)"/>
    <property type="match status" value="1"/>
</dbReference>
<dbReference type="InterPro" id="IPR011766">
    <property type="entry name" value="TPP_enzyme_TPP-bd"/>
</dbReference>
<sequence length="314" mass="35782">MMYNFKEFVGREDRLAGGHRMCAGCGGTIAVRNVLKAIKPGDKAVVGNATGCLEVSSFLYPYTSYKDSYIHNAFENAGATMAGVESAYNVLKRKGKLNDTYKFITFGGDGGTYDIGFQSLSGAMERGHDMVYVCYDNGAYMNTGIQRSSATPMFADTTTTPVGKVSNGKPQYRKDLAAIIAEHQVPYVAQTTFFQNFRDLHIKAEKAIYTKGPAFLNIMAPCPRGWRYNTWDIMEICRLAVETRYWPLFEVKDGVWTLNYEPRKYVPIEEWLVKQGRFKHMFKPENEWMIEAFQKEVDRRWDELLNRCTRHMGA</sequence>
<dbReference type="GO" id="GO:0030976">
    <property type="term" value="F:thiamine pyrophosphate binding"/>
    <property type="evidence" value="ECO:0007669"/>
    <property type="project" value="InterPro"/>
</dbReference>
<dbReference type="Proteomes" id="UP000823877">
    <property type="component" value="Unassembled WGS sequence"/>
</dbReference>
<dbReference type="InterPro" id="IPR051479">
    <property type="entry name" value="PorB-like"/>
</dbReference>
<gene>
    <name evidence="3" type="ORF">IAA37_07430</name>
</gene>
<dbReference type="InterPro" id="IPR029061">
    <property type="entry name" value="THDP-binding"/>
</dbReference>
<dbReference type="PANTHER" id="PTHR42897">
    <property type="entry name" value="PYRUVATE SYNTHASE SUBUNIT PORB"/>
    <property type="match status" value="1"/>
</dbReference>
<evidence type="ECO:0000259" key="2">
    <source>
        <dbReference type="Pfam" id="PF02775"/>
    </source>
</evidence>
<evidence type="ECO:0000313" key="4">
    <source>
        <dbReference type="Proteomes" id="UP000823877"/>
    </source>
</evidence>
<dbReference type="GO" id="GO:0016491">
    <property type="term" value="F:oxidoreductase activity"/>
    <property type="evidence" value="ECO:0007669"/>
    <property type="project" value="UniProtKB-KW"/>
</dbReference>